<feature type="chain" id="PRO_5037784098" evidence="8">
    <location>
        <begin position="24"/>
        <end position="126"/>
    </location>
</feature>
<evidence type="ECO:0000256" key="1">
    <source>
        <dbReference type="ARBA" id="ARBA00004442"/>
    </source>
</evidence>
<dbReference type="Proteomes" id="UP000664477">
    <property type="component" value="Unassembled WGS sequence"/>
</dbReference>
<evidence type="ECO:0000256" key="7">
    <source>
        <dbReference type="ARBA" id="ARBA00023315"/>
    </source>
</evidence>
<comment type="caution">
    <text evidence="9">The sequence shown here is derived from an EMBL/GenBank/DDBJ whole genome shotgun (WGS) entry which is preliminary data.</text>
</comment>
<comment type="subcellular location">
    <subcellularLocation>
        <location evidence="1">Cell outer membrane</location>
    </subcellularLocation>
</comment>
<evidence type="ECO:0000256" key="8">
    <source>
        <dbReference type="SAM" id="SignalP"/>
    </source>
</evidence>
<evidence type="ECO:0000256" key="2">
    <source>
        <dbReference type="ARBA" id="ARBA00006368"/>
    </source>
</evidence>
<dbReference type="Gene3D" id="2.40.160.20">
    <property type="match status" value="1"/>
</dbReference>
<evidence type="ECO:0000313" key="10">
    <source>
        <dbReference type="Proteomes" id="UP000664477"/>
    </source>
</evidence>
<dbReference type="GO" id="GO:0016746">
    <property type="term" value="F:acyltransferase activity"/>
    <property type="evidence" value="ECO:0007669"/>
    <property type="project" value="UniProtKB-KW"/>
</dbReference>
<dbReference type="SUPFAM" id="SSF56925">
    <property type="entry name" value="OMPA-like"/>
    <property type="match status" value="1"/>
</dbReference>
<reference evidence="9" key="1">
    <citation type="submission" date="2021-03" db="EMBL/GenBank/DDBJ databases">
        <title>Molecular epidemiology and mechanisms of colistin and carbapenem resistance in Enterobacteriaceae from clinical isolates, the environment and porcine samples in Pretoria, South Africa.</title>
        <authorList>
            <person name="Bogoshi D."/>
            <person name="Mbelle N.M."/>
            <person name="Naidoo V."/>
            <person name="Osei Sekyere J."/>
        </authorList>
    </citation>
    <scope>NUCLEOTIDE SEQUENCE</scope>
    <source>
        <strain evidence="9">C052</strain>
    </source>
</reference>
<dbReference type="GO" id="GO:0009279">
    <property type="term" value="C:cell outer membrane"/>
    <property type="evidence" value="ECO:0007669"/>
    <property type="project" value="UniProtKB-SubCell"/>
</dbReference>
<evidence type="ECO:0000256" key="3">
    <source>
        <dbReference type="ARBA" id="ARBA00022679"/>
    </source>
</evidence>
<dbReference type="AlphaFoldDB" id="A0A939SQU1"/>
<dbReference type="InterPro" id="IPR011250">
    <property type="entry name" value="OMP/PagP_B-barrel"/>
</dbReference>
<keyword evidence="3" id="KW-0808">Transferase</keyword>
<comment type="similarity">
    <text evidence="2">Belongs to the lipid A palmitoyltransferase family.</text>
</comment>
<keyword evidence="4 8" id="KW-0732">Signal</keyword>
<organism evidence="9 10">
    <name type="scientific">Providencia rettgeri</name>
    <dbReference type="NCBI Taxonomy" id="587"/>
    <lineage>
        <taxon>Bacteria</taxon>
        <taxon>Pseudomonadati</taxon>
        <taxon>Pseudomonadota</taxon>
        <taxon>Gammaproteobacteria</taxon>
        <taxon>Enterobacterales</taxon>
        <taxon>Morganellaceae</taxon>
        <taxon>Providencia</taxon>
    </lineage>
</organism>
<keyword evidence="7" id="KW-0012">Acyltransferase</keyword>
<gene>
    <name evidence="9" type="ORF">J4727_11245</name>
</gene>
<dbReference type="Pfam" id="PF07017">
    <property type="entry name" value="PagP"/>
    <property type="match status" value="1"/>
</dbReference>
<keyword evidence="6" id="KW-0998">Cell outer membrane</keyword>
<sequence length="126" mass="14618">MRVYKNIQLAVGASLLMSLNLHIIACRCTNQSANLWDTFKSNVSTTWDSDKYELYVPAVTWHNRCNVRQEKQMNITRRPWGLGFVNIVMMKTMTGMLSMQWHLKIHIMIGSQLVVMHSKNVDPRGH</sequence>
<evidence type="ECO:0000256" key="4">
    <source>
        <dbReference type="ARBA" id="ARBA00022729"/>
    </source>
</evidence>
<keyword evidence="5" id="KW-0472">Membrane</keyword>
<evidence type="ECO:0000256" key="6">
    <source>
        <dbReference type="ARBA" id="ARBA00023237"/>
    </source>
</evidence>
<name>A0A939SQU1_PRORE</name>
<dbReference type="InterPro" id="IPR009746">
    <property type="entry name" value="LipidA_acyl_PagP"/>
</dbReference>
<protein>
    <submittedName>
        <fullName evidence="9">Uncharacterized protein</fullName>
    </submittedName>
</protein>
<feature type="signal peptide" evidence="8">
    <location>
        <begin position="1"/>
        <end position="23"/>
    </location>
</feature>
<accession>A0A939SQU1</accession>
<evidence type="ECO:0000256" key="5">
    <source>
        <dbReference type="ARBA" id="ARBA00023136"/>
    </source>
</evidence>
<proteinExistence type="inferred from homology"/>
<dbReference type="EMBL" id="JAGETQ010000056">
    <property type="protein sequence ID" value="MBO1916255.1"/>
    <property type="molecule type" value="Genomic_DNA"/>
</dbReference>
<evidence type="ECO:0000313" key="9">
    <source>
        <dbReference type="EMBL" id="MBO1916255.1"/>
    </source>
</evidence>